<dbReference type="EMBL" id="JASSVS010000001">
    <property type="protein sequence ID" value="MDL0429897.1"/>
    <property type="molecule type" value="Genomic_DNA"/>
</dbReference>
<evidence type="ECO:0000313" key="4">
    <source>
        <dbReference type="EMBL" id="MDL0429897.1"/>
    </source>
</evidence>
<keyword evidence="5" id="KW-1185">Reference proteome</keyword>
<keyword evidence="4" id="KW-0378">Hydrolase</keyword>
<dbReference type="InterPro" id="IPR006047">
    <property type="entry name" value="GH13_cat_dom"/>
</dbReference>
<accession>A0ABT7I802</accession>
<organism evidence="4 5">
    <name type="scientific">Marinobacter azerbaijanicus</name>
    <dbReference type="NCBI Taxonomy" id="3050455"/>
    <lineage>
        <taxon>Bacteria</taxon>
        <taxon>Pseudomonadati</taxon>
        <taxon>Pseudomonadota</taxon>
        <taxon>Gammaproteobacteria</taxon>
        <taxon>Pseudomonadales</taxon>
        <taxon>Marinobacteraceae</taxon>
        <taxon>Marinobacter</taxon>
    </lineage>
</organism>
<protein>
    <submittedName>
        <fullName evidence="4">Alpha-amylase</fullName>
        <ecNumber evidence="4">3.2.1.1</ecNumber>
    </submittedName>
</protein>
<keyword evidence="4" id="KW-0326">Glycosidase</keyword>
<dbReference type="NCBIfam" id="NF007060">
    <property type="entry name" value="PRK09505.2-5"/>
    <property type="match status" value="1"/>
</dbReference>
<proteinExistence type="predicted"/>
<dbReference type="GO" id="GO:0004556">
    <property type="term" value="F:alpha-amylase activity"/>
    <property type="evidence" value="ECO:0007669"/>
    <property type="project" value="UniProtKB-EC"/>
</dbReference>
<dbReference type="PANTHER" id="PTHR10357">
    <property type="entry name" value="ALPHA-AMYLASE FAMILY MEMBER"/>
    <property type="match status" value="1"/>
</dbReference>
<evidence type="ECO:0000256" key="2">
    <source>
        <dbReference type="SAM" id="SignalP"/>
    </source>
</evidence>
<dbReference type="InterPro" id="IPR017853">
    <property type="entry name" value="GH"/>
</dbReference>
<dbReference type="RefSeq" id="WP_285388367.1">
    <property type="nucleotide sequence ID" value="NZ_JASSVS010000001.1"/>
</dbReference>
<evidence type="ECO:0000259" key="3">
    <source>
        <dbReference type="SMART" id="SM00642"/>
    </source>
</evidence>
<dbReference type="EC" id="3.2.1.1" evidence="4"/>
<evidence type="ECO:0000256" key="1">
    <source>
        <dbReference type="SAM" id="MobiDB-lite"/>
    </source>
</evidence>
<gene>
    <name evidence="4" type="ORF">QPM17_02065</name>
</gene>
<dbReference type="PANTHER" id="PTHR10357:SF209">
    <property type="entry name" value="PERIPLASMIC ALPHA-AMYLASE"/>
    <property type="match status" value="1"/>
</dbReference>
<feature type="chain" id="PRO_5045604994" evidence="2">
    <location>
        <begin position="25"/>
        <end position="608"/>
    </location>
</feature>
<evidence type="ECO:0000313" key="5">
    <source>
        <dbReference type="Proteomes" id="UP001227964"/>
    </source>
</evidence>
<reference evidence="4 5" key="1">
    <citation type="submission" date="2023-06" db="EMBL/GenBank/DDBJ databases">
        <title>Marinobacter azerbaijanicus a moderately halophilic, isolated from Urmia Lake in Azerbaijan region of Iran.</title>
        <authorList>
            <person name="Sanchez-Porro C."/>
            <person name="Aghdam E.M."/>
            <person name="Saheb S.M."/>
            <person name="Tarhriz V."/>
            <person name="Kazemi E."/>
            <person name="Ammozegar M.A."/>
            <person name="Ventosa A."/>
            <person name="Hejazi M.S."/>
        </authorList>
    </citation>
    <scope>NUCLEOTIDE SEQUENCE [LARGE SCALE GENOMIC DNA]</scope>
    <source>
        <strain evidence="4 5">TBZ242</strain>
    </source>
</reference>
<dbReference type="SMART" id="SM00642">
    <property type="entry name" value="Aamy"/>
    <property type="match status" value="1"/>
</dbReference>
<dbReference type="Pfam" id="PF00128">
    <property type="entry name" value="Alpha-amylase"/>
    <property type="match status" value="2"/>
</dbReference>
<feature type="domain" description="Glycosyl hydrolase family 13 catalytic" evidence="3">
    <location>
        <begin position="117"/>
        <end position="571"/>
    </location>
</feature>
<name>A0ABT7I802_9GAMM</name>
<dbReference type="Proteomes" id="UP001227964">
    <property type="component" value="Unassembled WGS sequence"/>
</dbReference>
<dbReference type="SUPFAM" id="SSF51445">
    <property type="entry name" value="(Trans)glycosidases"/>
    <property type="match status" value="1"/>
</dbReference>
<dbReference type="PROSITE" id="PS51257">
    <property type="entry name" value="PROKAR_LIPOPROTEIN"/>
    <property type="match status" value="1"/>
</dbReference>
<feature type="region of interest" description="Disordered" evidence="1">
    <location>
        <begin position="526"/>
        <end position="546"/>
    </location>
</feature>
<sequence>MNPYQKKFRLTASLVTCLSLVGCANSQFETSAPPPGNPAASTSDGFCTATQSAITVNVGDTFAEDEWVRDFYSGEKARVANGKVTLSPAPEADGLLLLEAADAPRQNFNWAGATVYFAVTDRFANGRTDNDQSYGRQPDGKDEIGTFHGGDFAGLTEKLDYLEELGVNAIWITPPFEQIHGWVGGGDRGDFQHYAYHGYYAQDFTRPDANFGTRNEFRTLVEEAHARDIRVVMDVVMNHPGYATLQDMQTFGFGGLRDGFEKHLPERWGSWQPESWEDFHAYHALIDYDHPDWVNWWGKDWVRAGIGDYDTPPNASIDPVRGSLAFLPDFKTGSDKVVDLPAFLRNKENTLAEQLDNATVRDYLITWLTDWVREFGVDGFRVDTAKHVEPEAWQALKTEAQKALESYRSNNPGQPLPAEDFWMVAEVFPHTVSHSSYFDAGFDAVINFDLQEEARAGASCLPAMEPIYRDYAEKMGGEKPFNVMSYISSHDTQLFSRIVDNNPAMQKRVASALLFTPGTSQIFYGDESGRRFGPTGSDGHQGTRSDMNWTDIESGEAEPVVSHWRKLGQFRARHPAIGAGEHRRLSADPYVFSRIHGNDRVVIAFGKE</sequence>
<dbReference type="Gene3D" id="3.20.20.80">
    <property type="entry name" value="Glycosidases"/>
    <property type="match status" value="2"/>
</dbReference>
<comment type="caution">
    <text evidence="4">The sequence shown here is derived from an EMBL/GenBank/DDBJ whole genome shotgun (WGS) entry which is preliminary data.</text>
</comment>
<feature type="signal peptide" evidence="2">
    <location>
        <begin position="1"/>
        <end position="24"/>
    </location>
</feature>
<keyword evidence="2" id="KW-0732">Signal</keyword>